<evidence type="ECO:0000256" key="6">
    <source>
        <dbReference type="ARBA" id="ARBA00023136"/>
    </source>
</evidence>
<dbReference type="PANTHER" id="PTHR30065:SF1">
    <property type="entry name" value="SURFACE PRESENTATION OF ANTIGENS PROTEIN SPAR"/>
    <property type="match status" value="1"/>
</dbReference>
<dbReference type="GO" id="GO:0005886">
    <property type="term" value="C:plasma membrane"/>
    <property type="evidence" value="ECO:0007669"/>
    <property type="project" value="UniProtKB-SubCell"/>
</dbReference>
<dbReference type="PANTHER" id="PTHR30065">
    <property type="entry name" value="FLAGELLAR BIOSYNTHETIC PROTEIN FLIR"/>
    <property type="match status" value="1"/>
</dbReference>
<reference evidence="11" key="1">
    <citation type="submission" date="2016-07" db="EMBL/GenBank/DDBJ databases">
        <title>Nontailed viruses are major unrecognized killers of bacteria in the ocean.</title>
        <authorList>
            <person name="Kauffman K."/>
            <person name="Hussain F."/>
            <person name="Yang J."/>
            <person name="Arevalo P."/>
            <person name="Brown J."/>
            <person name="Cutler M."/>
            <person name="Kelly L."/>
            <person name="Polz M.F."/>
        </authorList>
    </citation>
    <scope>NUCLEOTIDE SEQUENCE [LARGE SCALE GENOMIC DNA]</scope>
    <source>
        <strain evidence="11">10N.261.48.A1</strain>
        <strain>10N.261.52.F7</strain>
    </source>
</reference>
<evidence type="ECO:0000313" key="9">
    <source>
        <dbReference type="EMBL" id="PMK41928.1"/>
    </source>
</evidence>
<dbReference type="GO" id="GO:0006605">
    <property type="term" value="P:protein targeting"/>
    <property type="evidence" value="ECO:0007669"/>
    <property type="project" value="UniProtKB-UniRule"/>
</dbReference>
<dbReference type="Proteomes" id="UP000239763">
    <property type="component" value="Unassembled WGS sequence"/>
</dbReference>
<keyword evidence="5 7" id="KW-1133">Transmembrane helix</keyword>
<gene>
    <name evidence="10" type="ORF">BCT50_22750</name>
    <name evidence="9" type="ORF">BCT99_06895</name>
    <name evidence="8" type="ORF">BCV38_16265</name>
</gene>
<feature type="transmembrane region" description="Helical" evidence="7">
    <location>
        <begin position="216"/>
        <end position="240"/>
    </location>
</feature>
<comment type="subcellular location">
    <subcellularLocation>
        <location evidence="1 7">Cell membrane</location>
        <topology evidence="1 7">Multi-pass membrane protein</topology>
    </subcellularLocation>
</comment>
<comment type="similarity">
    <text evidence="2 7">Belongs to the FliR/MopE/SpaR family.</text>
</comment>
<name>A0A2J6UH19_9VIBR</name>
<reference evidence="9" key="2">
    <citation type="submission" date="2016-07" db="EMBL/GenBank/DDBJ databases">
        <authorList>
            <person name="Kauffman K."/>
            <person name="Arevalo P."/>
            <person name="Polz M.F."/>
        </authorList>
    </citation>
    <scope>NUCLEOTIDE SEQUENCE</scope>
    <source>
        <strain evidence="10">10N.261.48.A1</strain>
        <strain evidence="9">10N.261.52.F7</strain>
        <strain evidence="8">10N.286.55.E1</strain>
    </source>
</reference>
<evidence type="ECO:0000256" key="4">
    <source>
        <dbReference type="ARBA" id="ARBA00022692"/>
    </source>
</evidence>
<evidence type="ECO:0000256" key="2">
    <source>
        <dbReference type="ARBA" id="ARBA00009772"/>
    </source>
</evidence>
<feature type="transmembrane region" description="Helical" evidence="7">
    <location>
        <begin position="75"/>
        <end position="96"/>
    </location>
</feature>
<dbReference type="AlphaFoldDB" id="A0A2J6UH19"/>
<evidence type="ECO:0000256" key="3">
    <source>
        <dbReference type="ARBA" id="ARBA00022475"/>
    </source>
</evidence>
<dbReference type="RefSeq" id="WP_102281055.1">
    <property type="nucleotide sequence ID" value="NZ_CAWQOO010000554.1"/>
</dbReference>
<dbReference type="EMBL" id="MCXM01000046">
    <property type="protein sequence ID" value="PMK41928.1"/>
    <property type="molecule type" value="Genomic_DNA"/>
</dbReference>
<dbReference type="EMBL" id="MCSB01000004">
    <property type="protein sequence ID" value="PME31635.1"/>
    <property type="molecule type" value="Genomic_DNA"/>
</dbReference>
<dbReference type="GeneID" id="69652521"/>
<protein>
    <submittedName>
        <fullName evidence="9">EscT/YscT/HrcT family type III secretion system export apparatus protein</fullName>
    </submittedName>
</protein>
<feature type="transmembrane region" description="Helical" evidence="7">
    <location>
        <begin position="129"/>
        <end position="148"/>
    </location>
</feature>
<evidence type="ECO:0000256" key="7">
    <source>
        <dbReference type="RuleBase" id="RU362072"/>
    </source>
</evidence>
<accession>A0A2J6UH19</accession>
<proteinExistence type="inferred from homology"/>
<feature type="transmembrane region" description="Helical" evidence="7">
    <location>
        <begin position="182"/>
        <end position="210"/>
    </location>
</feature>
<keyword evidence="3 7" id="KW-1003">Cell membrane</keyword>
<dbReference type="Proteomes" id="UP000235554">
    <property type="component" value="Unassembled WGS sequence"/>
</dbReference>
<evidence type="ECO:0000313" key="8">
    <source>
        <dbReference type="EMBL" id="PME31635.1"/>
    </source>
</evidence>
<dbReference type="InterPro" id="IPR006304">
    <property type="entry name" value="T3SS_SpaR/YscT"/>
</dbReference>
<evidence type="ECO:0000256" key="1">
    <source>
        <dbReference type="ARBA" id="ARBA00004651"/>
    </source>
</evidence>
<evidence type="ECO:0000313" key="12">
    <source>
        <dbReference type="Proteomes" id="UP000239763"/>
    </source>
</evidence>
<evidence type="ECO:0000313" key="10">
    <source>
        <dbReference type="EMBL" id="PMM60468.1"/>
    </source>
</evidence>
<keyword evidence="12" id="KW-1185">Reference proteome</keyword>
<comment type="caution">
    <text evidence="9">The sequence shown here is derived from an EMBL/GenBank/DDBJ whole genome shotgun (WGS) entry which is preliminary data.</text>
</comment>
<evidence type="ECO:0000256" key="5">
    <source>
        <dbReference type="ARBA" id="ARBA00022989"/>
    </source>
</evidence>
<evidence type="ECO:0000313" key="11">
    <source>
        <dbReference type="Proteomes" id="UP000235554"/>
    </source>
</evidence>
<reference evidence="9 12" key="3">
    <citation type="journal article" date="2018" name="Nature">
        <title>A major lineage of non-tailed dsDNA viruses as unrecognized killers of marine bacteria.</title>
        <authorList>
            <person name="Kauffman K.M."/>
            <person name="Hussain F.A."/>
            <person name="Yang J."/>
            <person name="Arevalo P."/>
            <person name="Brown J.M."/>
            <person name="Chang W.K."/>
            <person name="VanInsberghe D."/>
            <person name="Elsherbini J."/>
            <person name="Sharma R.S."/>
            <person name="Cutler M.B."/>
            <person name="Kelly L."/>
            <person name="Polz M.F."/>
        </authorList>
    </citation>
    <scope>NUCLEOTIDE SEQUENCE</scope>
    <source>
        <strain evidence="10">10N.261.48.A1</strain>
        <strain evidence="9">10N.261.52.F7</strain>
        <strain evidence="8 12">10N.286.55.E1</strain>
    </source>
</reference>
<keyword evidence="6 7" id="KW-0472">Membrane</keyword>
<dbReference type="PRINTS" id="PR00953">
    <property type="entry name" value="TYPE3IMRPROT"/>
</dbReference>
<feature type="transmembrane region" description="Helical" evidence="7">
    <location>
        <begin position="12"/>
        <end position="33"/>
    </location>
</feature>
<organism evidence="9">
    <name type="scientific">Vibrio lentus</name>
    <dbReference type="NCBI Taxonomy" id="136468"/>
    <lineage>
        <taxon>Bacteria</taxon>
        <taxon>Pseudomonadati</taxon>
        <taxon>Pseudomonadota</taxon>
        <taxon>Gammaproteobacteria</taxon>
        <taxon>Vibrionales</taxon>
        <taxon>Vibrionaceae</taxon>
        <taxon>Vibrio</taxon>
    </lineage>
</organism>
<dbReference type="NCBIfam" id="TIGR01401">
    <property type="entry name" value="fliR_like_III"/>
    <property type="match status" value="1"/>
</dbReference>
<dbReference type="EMBL" id="MCZJ01000012">
    <property type="protein sequence ID" value="PMM60468.1"/>
    <property type="molecule type" value="Genomic_DNA"/>
</dbReference>
<feature type="transmembrane region" description="Helical" evidence="7">
    <location>
        <begin position="45"/>
        <end position="63"/>
    </location>
</feature>
<dbReference type="Pfam" id="PF01311">
    <property type="entry name" value="Bac_export_1"/>
    <property type="match status" value="1"/>
</dbReference>
<dbReference type="InterPro" id="IPR002010">
    <property type="entry name" value="T3SS_IM_R"/>
</dbReference>
<sequence>MHFSIMEIFLWLKAISIAMARLLPIVVLVPFFSSREVKGMLRYSITFSLALVVAPGLVGHSLIADITAEHMAFLVLKEVSIGVVVGALLAMPFWVFDSVGALFDNQRGALIGGQFNPLLAGASSPIGHILQQCVIIILITVVGVEVLLNTMWTTYEIWSPFSMIPEFPEDIAQRWLLDISKVFLAIVVYTSPLIVLMLFIEFAMALLGLYSPQMQVFVLSIPVKCLVGLTSLTMYLVVLFKFMEKEILYFGDIIRVFL</sequence>
<keyword evidence="4 7" id="KW-0812">Transmembrane</keyword>